<dbReference type="RefSeq" id="XP_012770480.1">
    <property type="nucleotide sequence ID" value="XM_012915026.1"/>
</dbReference>
<evidence type="ECO:0000313" key="2">
    <source>
        <dbReference type="EMBL" id="CDR71534.1"/>
    </source>
</evidence>
<dbReference type="AlphaFoldDB" id="A0A061BJ65"/>
<accession>A0A061BJ65</accession>
<evidence type="ECO:0000256" key="1">
    <source>
        <dbReference type="SAM" id="MobiDB-lite"/>
    </source>
</evidence>
<reference evidence="2" key="2">
    <citation type="submission" date="2014-06" db="EMBL/GenBank/DDBJ databases">
        <authorList>
            <person name="Aslett M."/>
            <person name="De Silva Nishadi"/>
        </authorList>
    </citation>
    <scope>NUCLEOTIDE SEQUENCE</scope>
    <source>
        <strain evidence="2">Bond</strain>
    </source>
</reference>
<proteinExistence type="predicted"/>
<protein>
    <submittedName>
        <fullName evidence="2">Uncharacterized protein</fullName>
    </submittedName>
</protein>
<dbReference type="EMBL" id="LK054987">
    <property type="protein sequence ID" value="CDR71534.1"/>
    <property type="molecule type" value="Genomic_DNA"/>
</dbReference>
<dbReference type="KEGG" id="bbig:BBBOND_0001860"/>
<sequence length="107" mass="11852">MRPVSRRHSRRGLVGGSTFRRTPISRSPLDKNPMPGHLSELHPVNEVNTKGQFFRASFGKNPRFQIQLDKRPLSPGTSREASGVPCLNPRRGLTLLSPVCRDPAIGV</sequence>
<dbReference type="VEuPathDB" id="PiroplasmaDB:BBBOND_0001860"/>
<feature type="region of interest" description="Disordered" evidence="1">
    <location>
        <begin position="1"/>
        <end position="41"/>
    </location>
</feature>
<organism evidence="2">
    <name type="scientific">Babesia bigemina</name>
    <dbReference type="NCBI Taxonomy" id="5866"/>
    <lineage>
        <taxon>Eukaryota</taxon>
        <taxon>Sar</taxon>
        <taxon>Alveolata</taxon>
        <taxon>Apicomplexa</taxon>
        <taxon>Aconoidasida</taxon>
        <taxon>Piroplasmida</taxon>
        <taxon>Babesiidae</taxon>
        <taxon>Babesia</taxon>
    </lineage>
</organism>
<dbReference type="GeneID" id="24561760"/>
<name>A0A061BJ65_BABBI</name>
<gene>
    <name evidence="2" type="ORF">BBBOND_0001860</name>
</gene>
<reference evidence="2" key="1">
    <citation type="journal article" date="2014" name="Nucleic Acids Res.">
        <title>The evolutionary dynamics of variant antigen genes in Babesia reveal a history of genomic innovation underlying host-parasite interaction.</title>
        <authorList>
            <person name="Jackson A.P."/>
            <person name="Otto T.D."/>
            <person name="Darby A."/>
            <person name="Ramaprasad A."/>
            <person name="Xia D."/>
            <person name="Echaide I.E."/>
            <person name="Farber M."/>
            <person name="Gahlot S."/>
            <person name="Gamble J."/>
            <person name="Gupta D."/>
            <person name="Gupta Y."/>
            <person name="Jackson L."/>
            <person name="Malandrin L."/>
            <person name="Malas T.B."/>
            <person name="Moussa E."/>
            <person name="Nair M."/>
            <person name="Reid AJ."/>
            <person name="Sanders M."/>
            <person name="Sharma J."/>
            <person name="Tracey A."/>
            <person name="Quail M.A."/>
            <person name="Weir W."/>
            <person name="Wastling J.M."/>
            <person name="Hall N."/>
            <person name="Willadsen P."/>
            <person name="Lingelbach K."/>
            <person name="Shiels B."/>
            <person name="Tait A."/>
            <person name="Berriman M."/>
            <person name="Allred D.R."/>
            <person name="Pain A."/>
        </authorList>
    </citation>
    <scope>NUCLEOTIDE SEQUENCE</scope>
    <source>
        <strain evidence="2">Bond</strain>
    </source>
</reference>
<feature type="compositionally biased region" description="Basic residues" evidence="1">
    <location>
        <begin position="1"/>
        <end position="11"/>
    </location>
</feature>